<dbReference type="OrthoDB" id="5291101at2"/>
<evidence type="ECO:0000313" key="2">
    <source>
        <dbReference type="EMBL" id="KSV18352.1"/>
    </source>
</evidence>
<dbReference type="GO" id="GO:0016740">
    <property type="term" value="F:transferase activity"/>
    <property type="evidence" value="ECO:0007669"/>
    <property type="project" value="UniProtKB-KW"/>
</dbReference>
<feature type="domain" description="Glycosyltransferase 2-like" evidence="1">
    <location>
        <begin position="8"/>
        <end position="130"/>
    </location>
</feature>
<evidence type="ECO:0000259" key="1">
    <source>
        <dbReference type="Pfam" id="PF00535"/>
    </source>
</evidence>
<proteinExistence type="predicted"/>
<keyword evidence="2" id="KW-0808">Transferase</keyword>
<dbReference type="EMBL" id="JGYD01000011">
    <property type="protein sequence ID" value="KSV18352.1"/>
    <property type="molecule type" value="Genomic_DNA"/>
</dbReference>
<dbReference type="CDD" id="cd00761">
    <property type="entry name" value="Glyco_tranf_GTA_type"/>
    <property type="match status" value="1"/>
</dbReference>
<comment type="caution">
    <text evidence="2">The sequence shown here is derived from an EMBL/GenBank/DDBJ whole genome shotgun (WGS) entry which is preliminary data.</text>
</comment>
<dbReference type="PATRIC" id="fig|61435.5.peg.545"/>
<dbReference type="InterPro" id="IPR050256">
    <property type="entry name" value="Glycosyltransferase_2"/>
</dbReference>
<dbReference type="AlphaFoldDB" id="A0A0V8M3R4"/>
<name>A0A0V8M3R4_9CHLR</name>
<organism evidence="2 3">
    <name type="scientific">Dehalococcoides mccartyi</name>
    <dbReference type="NCBI Taxonomy" id="61435"/>
    <lineage>
        <taxon>Bacteria</taxon>
        <taxon>Bacillati</taxon>
        <taxon>Chloroflexota</taxon>
        <taxon>Dehalococcoidia</taxon>
        <taxon>Dehalococcoidales</taxon>
        <taxon>Dehalococcoidaceae</taxon>
        <taxon>Dehalococcoides</taxon>
    </lineage>
</organism>
<dbReference type="PANTHER" id="PTHR48090:SF6">
    <property type="entry name" value="SLR5056 PROTEIN"/>
    <property type="match status" value="1"/>
</dbReference>
<reference evidence="2 3" key="1">
    <citation type="journal article" date="2015" name="Sci. Rep.">
        <title>A comparative genomics and reductive dehalogenase gene transcription study of two chloroethene-respiring bacteria, Dehalococcoides mccartyi strains MB and 11a.</title>
        <authorList>
            <person name="Low A."/>
            <person name="Shen Z."/>
            <person name="Cheng D."/>
            <person name="Rogers M.J."/>
            <person name="Lee P.K."/>
            <person name="He J."/>
        </authorList>
    </citation>
    <scope>NUCLEOTIDE SEQUENCE [LARGE SCALE GENOMIC DNA]</scope>
    <source>
        <strain evidence="2 3">MB</strain>
    </source>
</reference>
<dbReference type="SUPFAM" id="SSF53448">
    <property type="entry name" value="Nucleotide-diphospho-sugar transferases"/>
    <property type="match status" value="1"/>
</dbReference>
<dbReference type="InterPro" id="IPR001173">
    <property type="entry name" value="Glyco_trans_2-like"/>
</dbReference>
<dbReference type="Pfam" id="PF00535">
    <property type="entry name" value="Glycos_transf_2"/>
    <property type="match status" value="1"/>
</dbReference>
<accession>A0A0V8M3R4</accession>
<gene>
    <name evidence="2" type="ORF">DA01_02710</name>
</gene>
<dbReference type="RefSeq" id="WP_058292298.1">
    <property type="nucleotide sequence ID" value="NZ_JAWQJC010000007.1"/>
</dbReference>
<dbReference type="InterPro" id="IPR029044">
    <property type="entry name" value="Nucleotide-diphossugar_trans"/>
</dbReference>
<protein>
    <submittedName>
        <fullName evidence="2">Glycosyltransferase</fullName>
    </submittedName>
</protein>
<sequence length="284" mass="31664">MEDSLPLSVIVCARNAEKTISLCLESIRMNNPWEIILVDGNSTDKTVALAAGFTRNILSDQGRGTSFAHQIGSEIASQDYIMFVDADVELPPEAFSRMFAELKKSGLEGIYAQTEGAGRGNFWEKAASDFLSCRPSPAGIWFGAGLVKREIVLKYGFDSFISPGDDVDFNRRALSGGCVFGVSAVQVKHHHRTTFQNVVRQYIWYGKGRSRLAWKNGLLILRFWPPFPAVYGLVYSLGHFKFRPLSLHLLALVFQSWGMVCGLAELVFSPPPDRPPRPCWKWGI</sequence>
<dbReference type="PANTHER" id="PTHR48090">
    <property type="entry name" value="UNDECAPRENYL-PHOSPHATE 4-DEOXY-4-FORMAMIDO-L-ARABINOSE TRANSFERASE-RELATED"/>
    <property type="match status" value="1"/>
</dbReference>
<dbReference type="Proteomes" id="UP000053577">
    <property type="component" value="Unassembled WGS sequence"/>
</dbReference>
<evidence type="ECO:0000313" key="3">
    <source>
        <dbReference type="Proteomes" id="UP000053577"/>
    </source>
</evidence>
<dbReference type="Gene3D" id="3.90.550.10">
    <property type="entry name" value="Spore Coat Polysaccharide Biosynthesis Protein SpsA, Chain A"/>
    <property type="match status" value="1"/>
</dbReference>